<dbReference type="PANTHER" id="PTHR34473">
    <property type="entry name" value="UPF0699 TRANSMEMBRANE PROTEIN YDBS"/>
    <property type="match status" value="1"/>
</dbReference>
<dbReference type="Proteomes" id="UP000677913">
    <property type="component" value="Unassembled WGS sequence"/>
</dbReference>
<keyword evidence="1" id="KW-0812">Transmembrane</keyword>
<feature type="domain" description="YdbS-like PH" evidence="2">
    <location>
        <begin position="43"/>
        <end position="120"/>
    </location>
</feature>
<evidence type="ECO:0000313" key="4">
    <source>
        <dbReference type="Proteomes" id="UP000677913"/>
    </source>
</evidence>
<keyword evidence="4" id="KW-1185">Reference proteome</keyword>
<proteinExistence type="predicted"/>
<gene>
    <name evidence="3" type="ORF">KGA66_18365</name>
</gene>
<dbReference type="InterPro" id="IPR005182">
    <property type="entry name" value="YdbS-like_PH"/>
</dbReference>
<dbReference type="Pfam" id="PF03703">
    <property type="entry name" value="bPH_2"/>
    <property type="match status" value="1"/>
</dbReference>
<evidence type="ECO:0000256" key="1">
    <source>
        <dbReference type="SAM" id="Phobius"/>
    </source>
</evidence>
<evidence type="ECO:0000259" key="2">
    <source>
        <dbReference type="Pfam" id="PF03703"/>
    </source>
</evidence>
<dbReference type="EMBL" id="JAGSXH010000067">
    <property type="protein sequence ID" value="MBS2965027.1"/>
    <property type="molecule type" value="Genomic_DNA"/>
</dbReference>
<protein>
    <submittedName>
        <fullName evidence="3">PH domain-containing protein</fullName>
    </submittedName>
</protein>
<comment type="caution">
    <text evidence="3">The sequence shown here is derived from an EMBL/GenBank/DDBJ whole genome shotgun (WGS) entry which is preliminary data.</text>
</comment>
<reference evidence="3" key="1">
    <citation type="submission" date="2021-04" db="EMBL/GenBank/DDBJ databases">
        <title>Genome based classification of Actinospica acidithermotolerans sp. nov., an actinobacterium isolated from an Indonesian hot spring.</title>
        <authorList>
            <person name="Kusuma A.B."/>
            <person name="Putra K.E."/>
            <person name="Nafisah S."/>
            <person name="Loh J."/>
            <person name="Nouioui I."/>
            <person name="Goodfellow M."/>
        </authorList>
    </citation>
    <scope>NUCLEOTIDE SEQUENCE</scope>
    <source>
        <strain evidence="3">DSM 45618</strain>
    </source>
</reference>
<organism evidence="3 4">
    <name type="scientific">Actinocrinis puniceicyclus</name>
    <dbReference type="NCBI Taxonomy" id="977794"/>
    <lineage>
        <taxon>Bacteria</taxon>
        <taxon>Bacillati</taxon>
        <taxon>Actinomycetota</taxon>
        <taxon>Actinomycetes</taxon>
        <taxon>Catenulisporales</taxon>
        <taxon>Actinospicaceae</taxon>
        <taxon>Actinocrinis</taxon>
    </lineage>
</organism>
<keyword evidence="1" id="KW-0472">Membrane</keyword>
<evidence type="ECO:0000313" key="3">
    <source>
        <dbReference type="EMBL" id="MBS2965027.1"/>
    </source>
</evidence>
<name>A0A8J7WS81_9ACTN</name>
<sequence>MLPPGLVLLVLAGLNGGAARLWFAAAAAALFAVSWYPLGRSARTWRYRERGEDLLIDHGLLVRRQVVVPYGRMQFVDIVAGPAERALGICTLRLHTASASTDARIPGLEPASAEQLRDRLAALGEARMAGL</sequence>
<accession>A0A8J7WS81</accession>
<keyword evidence="1" id="KW-1133">Transmembrane helix</keyword>
<dbReference type="AlphaFoldDB" id="A0A8J7WS81"/>
<dbReference type="PANTHER" id="PTHR34473:SF3">
    <property type="entry name" value="TRANSMEMBRANE PROTEIN-RELATED"/>
    <property type="match status" value="1"/>
</dbReference>
<feature type="transmembrane region" description="Helical" evidence="1">
    <location>
        <begin position="20"/>
        <end position="38"/>
    </location>
</feature>